<evidence type="ECO:0000313" key="3">
    <source>
        <dbReference type="Proteomes" id="UP001066276"/>
    </source>
</evidence>
<organism evidence="2 3">
    <name type="scientific">Pleurodeles waltl</name>
    <name type="common">Iberian ribbed newt</name>
    <dbReference type="NCBI Taxonomy" id="8319"/>
    <lineage>
        <taxon>Eukaryota</taxon>
        <taxon>Metazoa</taxon>
        <taxon>Chordata</taxon>
        <taxon>Craniata</taxon>
        <taxon>Vertebrata</taxon>
        <taxon>Euteleostomi</taxon>
        <taxon>Amphibia</taxon>
        <taxon>Batrachia</taxon>
        <taxon>Caudata</taxon>
        <taxon>Salamandroidea</taxon>
        <taxon>Salamandridae</taxon>
        <taxon>Pleurodelinae</taxon>
        <taxon>Pleurodeles</taxon>
    </lineage>
</organism>
<dbReference type="EMBL" id="JANPWB010000012">
    <property type="protein sequence ID" value="KAJ1120367.1"/>
    <property type="molecule type" value="Genomic_DNA"/>
</dbReference>
<reference evidence="2" key="1">
    <citation type="journal article" date="2022" name="bioRxiv">
        <title>Sequencing and chromosome-scale assembly of the giantPleurodeles waltlgenome.</title>
        <authorList>
            <person name="Brown T."/>
            <person name="Elewa A."/>
            <person name="Iarovenko S."/>
            <person name="Subramanian E."/>
            <person name="Araus A.J."/>
            <person name="Petzold A."/>
            <person name="Susuki M."/>
            <person name="Suzuki K.-i.T."/>
            <person name="Hayashi T."/>
            <person name="Toyoda A."/>
            <person name="Oliveira C."/>
            <person name="Osipova E."/>
            <person name="Leigh N.D."/>
            <person name="Simon A."/>
            <person name="Yun M.H."/>
        </authorList>
    </citation>
    <scope>NUCLEOTIDE SEQUENCE</scope>
    <source>
        <strain evidence="2">20211129_DDA</strain>
        <tissue evidence="2">Liver</tissue>
    </source>
</reference>
<sequence>MGPDRASGAGHPRARKWWSGASVRPPWVCDRVAGLGTPRLPRLITMKLQEGPRCGVVAERAWRCWGPTSARIVAGPAEKEGPLDGRSGRLRAAVS</sequence>
<keyword evidence="3" id="KW-1185">Reference proteome</keyword>
<proteinExistence type="predicted"/>
<feature type="region of interest" description="Disordered" evidence="1">
    <location>
        <begin position="76"/>
        <end position="95"/>
    </location>
</feature>
<evidence type="ECO:0000256" key="1">
    <source>
        <dbReference type="SAM" id="MobiDB-lite"/>
    </source>
</evidence>
<gene>
    <name evidence="2" type="ORF">NDU88_008537</name>
</gene>
<name>A0AAV7NZ91_PLEWA</name>
<evidence type="ECO:0000313" key="2">
    <source>
        <dbReference type="EMBL" id="KAJ1120367.1"/>
    </source>
</evidence>
<feature type="compositionally biased region" description="Basic and acidic residues" evidence="1">
    <location>
        <begin position="77"/>
        <end position="87"/>
    </location>
</feature>
<protein>
    <submittedName>
        <fullName evidence="2">Uncharacterized protein</fullName>
    </submittedName>
</protein>
<dbReference type="Proteomes" id="UP001066276">
    <property type="component" value="Chromosome 8"/>
</dbReference>
<dbReference type="AlphaFoldDB" id="A0AAV7NZ91"/>
<comment type="caution">
    <text evidence="2">The sequence shown here is derived from an EMBL/GenBank/DDBJ whole genome shotgun (WGS) entry which is preliminary data.</text>
</comment>
<accession>A0AAV7NZ91</accession>